<proteinExistence type="predicted"/>
<evidence type="ECO:0000313" key="1">
    <source>
        <dbReference type="EMBL" id="RNA17158.1"/>
    </source>
</evidence>
<dbReference type="EMBL" id="REGN01004524">
    <property type="protein sequence ID" value="RNA17158.1"/>
    <property type="molecule type" value="Genomic_DNA"/>
</dbReference>
<organism evidence="1 2">
    <name type="scientific">Brachionus plicatilis</name>
    <name type="common">Marine rotifer</name>
    <name type="synonym">Brachionus muelleri</name>
    <dbReference type="NCBI Taxonomy" id="10195"/>
    <lineage>
        <taxon>Eukaryota</taxon>
        <taxon>Metazoa</taxon>
        <taxon>Spiralia</taxon>
        <taxon>Gnathifera</taxon>
        <taxon>Rotifera</taxon>
        <taxon>Eurotatoria</taxon>
        <taxon>Monogononta</taxon>
        <taxon>Pseudotrocha</taxon>
        <taxon>Ploima</taxon>
        <taxon>Brachionidae</taxon>
        <taxon>Brachionus</taxon>
    </lineage>
</organism>
<protein>
    <submittedName>
        <fullName evidence="1">Uncharacterized protein</fullName>
    </submittedName>
</protein>
<evidence type="ECO:0000313" key="2">
    <source>
        <dbReference type="Proteomes" id="UP000276133"/>
    </source>
</evidence>
<reference evidence="1 2" key="1">
    <citation type="journal article" date="2018" name="Sci. Rep.">
        <title>Genomic signatures of local adaptation to the degree of environmental predictability in rotifers.</title>
        <authorList>
            <person name="Franch-Gras L."/>
            <person name="Hahn C."/>
            <person name="Garcia-Roger E.M."/>
            <person name="Carmona M.J."/>
            <person name="Serra M."/>
            <person name="Gomez A."/>
        </authorList>
    </citation>
    <scope>NUCLEOTIDE SEQUENCE [LARGE SCALE GENOMIC DNA]</scope>
    <source>
        <strain evidence="1">HYR1</strain>
    </source>
</reference>
<dbReference type="AlphaFoldDB" id="A0A3M7R1M3"/>
<keyword evidence="2" id="KW-1185">Reference proteome</keyword>
<sequence length="99" mass="11506">MVIKSQIRKTEQDNFLHDEFKIFVELKNIVLFHPVKNWSNENLKSFGVIYLRLTKNVIDEDAIQQIKTDLINSQFKSLNVSMLGGGQLWPASLNGQFWP</sequence>
<gene>
    <name evidence="1" type="ORF">BpHYR1_004126</name>
</gene>
<comment type="caution">
    <text evidence="1">The sequence shown here is derived from an EMBL/GenBank/DDBJ whole genome shotgun (WGS) entry which is preliminary data.</text>
</comment>
<dbReference type="Proteomes" id="UP000276133">
    <property type="component" value="Unassembled WGS sequence"/>
</dbReference>
<accession>A0A3M7R1M3</accession>
<name>A0A3M7R1M3_BRAPC</name>